<gene>
    <name evidence="3" type="ORF">SAMN05661044_00677</name>
</gene>
<proteinExistence type="predicted"/>
<dbReference type="OrthoDB" id="915634at2"/>
<dbReference type="RefSeq" id="WP_093318313.1">
    <property type="nucleotide sequence ID" value="NZ_FOAF01000001.1"/>
</dbReference>
<dbReference type="EMBL" id="FOAF01000001">
    <property type="protein sequence ID" value="SEK60953.1"/>
    <property type="molecule type" value="Genomic_DNA"/>
</dbReference>
<feature type="compositionally biased region" description="Basic residues" evidence="1">
    <location>
        <begin position="434"/>
        <end position="449"/>
    </location>
</feature>
<dbReference type="InterPro" id="IPR005094">
    <property type="entry name" value="Endonuclease_MobA/VirD2"/>
</dbReference>
<feature type="domain" description="MobA/VirD2-like nuclease" evidence="2">
    <location>
        <begin position="17"/>
        <end position="151"/>
    </location>
</feature>
<evidence type="ECO:0000313" key="4">
    <source>
        <dbReference type="Proteomes" id="UP000199421"/>
    </source>
</evidence>
<dbReference type="AlphaFoldDB" id="A0A1H7IEF0"/>
<keyword evidence="4" id="KW-1185">Reference proteome</keyword>
<feature type="compositionally biased region" description="Polar residues" evidence="1">
    <location>
        <begin position="382"/>
        <end position="392"/>
    </location>
</feature>
<evidence type="ECO:0000259" key="2">
    <source>
        <dbReference type="Pfam" id="PF03432"/>
    </source>
</evidence>
<sequence length="449" mass="50913">MVAIINSSKSFHRPFNYNENKVAEGAATCIAAEGYPKDLADLSLSNKLNLLLHQSALHKTVERPAIHISLNFDPSDKLTDEKMTKIAADYMQRIGFGGQPYLIYRHKDTAHPHMHIVTTKVKGDGMLIPTQYIGRDKSEPARIALEKKYGLVPAQRDQLKALYRPEPVQAAKVIYSKSKTRAAIQNVLNGTLSEYRYAGLPQLNAVLRQYNVQAFRGSENSRTYKHGGLYYRALQDGEPAGKPIKASDLFVEMSKEEDAFNNKPTLAYLQHRFENFPPTLAAKSRLKKTLNLALHMKAPLSLEQFAEDLKNDKIDTVIRRSDQGLVYGITYVDHRDRNLSVFNGSELGKEYSAAAVMEKCYQNWQELENRMKEDSPRHHSPTIHTSQTSPASDNEPPLPPLDLSLVPNEIMSLLETLFGAEDYEGPVPYEHRLDRKKRKKRKRNNPNDN</sequence>
<protein>
    <submittedName>
        <fullName evidence="3">Relaxase/Mobilisation nuclease domain-containing protein</fullName>
    </submittedName>
</protein>
<dbReference type="STRING" id="407022.SAMN05661044_00677"/>
<reference evidence="4" key="1">
    <citation type="submission" date="2016-10" db="EMBL/GenBank/DDBJ databases">
        <authorList>
            <person name="Varghese N."/>
            <person name="Submissions S."/>
        </authorList>
    </citation>
    <scope>NUCLEOTIDE SEQUENCE [LARGE SCALE GENOMIC DNA]</scope>
    <source>
        <strain evidence="4">DSM 18733</strain>
    </source>
</reference>
<evidence type="ECO:0000256" key="1">
    <source>
        <dbReference type="SAM" id="MobiDB-lite"/>
    </source>
</evidence>
<organism evidence="3 4">
    <name type="scientific">Olivibacter domesticus</name>
    <name type="common">Pseudosphingobacterium domesticum</name>
    <dbReference type="NCBI Taxonomy" id="407022"/>
    <lineage>
        <taxon>Bacteria</taxon>
        <taxon>Pseudomonadati</taxon>
        <taxon>Bacteroidota</taxon>
        <taxon>Sphingobacteriia</taxon>
        <taxon>Sphingobacteriales</taxon>
        <taxon>Sphingobacteriaceae</taxon>
        <taxon>Olivibacter</taxon>
    </lineage>
</organism>
<name>A0A1H7IEF0_OLID1</name>
<dbReference type="Pfam" id="PF03432">
    <property type="entry name" value="Relaxase"/>
    <property type="match status" value="1"/>
</dbReference>
<accession>A0A1H7IEF0</accession>
<evidence type="ECO:0000313" key="3">
    <source>
        <dbReference type="EMBL" id="SEK60953.1"/>
    </source>
</evidence>
<dbReference type="Proteomes" id="UP000199421">
    <property type="component" value="Unassembled WGS sequence"/>
</dbReference>
<feature type="region of interest" description="Disordered" evidence="1">
    <location>
        <begin position="370"/>
        <end position="403"/>
    </location>
</feature>
<feature type="region of interest" description="Disordered" evidence="1">
    <location>
        <begin position="424"/>
        <end position="449"/>
    </location>
</feature>